<evidence type="ECO:0000256" key="8">
    <source>
        <dbReference type="SAM" id="MobiDB-lite"/>
    </source>
</evidence>
<feature type="region of interest" description="Disordered" evidence="8">
    <location>
        <begin position="343"/>
        <end position="373"/>
    </location>
</feature>
<dbReference type="GO" id="GO:0035567">
    <property type="term" value="P:non-canonical Wnt signaling pathway"/>
    <property type="evidence" value="ECO:0007669"/>
    <property type="project" value="TreeGrafter"/>
</dbReference>
<dbReference type="GO" id="GO:0005886">
    <property type="term" value="C:plasma membrane"/>
    <property type="evidence" value="ECO:0007669"/>
    <property type="project" value="TreeGrafter"/>
</dbReference>
<feature type="transmembrane region" description="Helical" evidence="9">
    <location>
        <begin position="20"/>
        <end position="48"/>
    </location>
</feature>
<evidence type="ECO:0000256" key="7">
    <source>
        <dbReference type="ARBA" id="ARBA00023170"/>
    </source>
</evidence>
<dbReference type="Gene3D" id="1.20.1070.10">
    <property type="entry name" value="Rhodopsin 7-helix transmembrane proteins"/>
    <property type="match status" value="1"/>
</dbReference>
<feature type="compositionally biased region" description="Pro residues" evidence="8">
    <location>
        <begin position="357"/>
        <end position="370"/>
    </location>
</feature>
<evidence type="ECO:0000313" key="12">
    <source>
        <dbReference type="Proteomes" id="UP000784294"/>
    </source>
</evidence>
<sequence length="463" mass="48669">MSVDGDPLSGVCFTGLTDSVILLGFLIAPLCIYLIIGTCFLAAGFVSLMRIRSIIKTGGSKTYDLEKLIMRIGIFSLLYMVPAVIVIACYLHISRKTDDWMLTWYIRVVCLSRPAFPSAAASAFRVGAGGLGLVSDVTGLPHNPSICAILLLKLVNHSSATSATAAAAAAAAASGLNSLSPSWPLASEQPEFELFMINYLMTLIVGITSGIWIWSGKTLLSWQRCFSRLCCLGSIPRPGVTATSGCGARAGGFLLLPGRQVLSGPHAHLAAADQHPILSASPGGEELLLSHLHTHSVGHHHHTQQSGASHAGGRVFSDTSATAASAGQTMPLLSGLSATGNDPSGWLNRLAPSSQPTAPPSHPPPPPPQSPSIDVVGLENVGKAVLSPIVSLLHSDALFHAATFRSFLLLEALYSAFSQRHTNSGALVRVGEPNGLLNPRTVYATFAYTNTDTIAHNRQLLHA</sequence>
<gene>
    <name evidence="11" type="ORF">PXEA_LOCUS3309</name>
</gene>
<evidence type="ECO:0000313" key="11">
    <source>
        <dbReference type="EMBL" id="VEL09869.1"/>
    </source>
</evidence>
<dbReference type="PANTHER" id="PTHR11309:SF47">
    <property type="entry name" value="FRIZZLED"/>
    <property type="match status" value="1"/>
</dbReference>
<evidence type="ECO:0000256" key="1">
    <source>
        <dbReference type="ARBA" id="ARBA00004141"/>
    </source>
</evidence>
<protein>
    <recommendedName>
        <fullName evidence="10">G-protein coupled receptors family 2 profile 2 domain-containing protein</fullName>
    </recommendedName>
</protein>
<evidence type="ECO:0000256" key="6">
    <source>
        <dbReference type="ARBA" id="ARBA00023136"/>
    </source>
</evidence>
<keyword evidence="5 9" id="KW-1133">Transmembrane helix</keyword>
<evidence type="ECO:0000256" key="4">
    <source>
        <dbReference type="ARBA" id="ARBA00022692"/>
    </source>
</evidence>
<dbReference type="PROSITE" id="PS50261">
    <property type="entry name" value="G_PROTEIN_RECEP_F2_4"/>
    <property type="match status" value="1"/>
</dbReference>
<dbReference type="GO" id="GO:0042813">
    <property type="term" value="F:Wnt receptor activity"/>
    <property type="evidence" value="ECO:0007669"/>
    <property type="project" value="TreeGrafter"/>
</dbReference>
<dbReference type="GO" id="GO:0060070">
    <property type="term" value="P:canonical Wnt signaling pathway"/>
    <property type="evidence" value="ECO:0007669"/>
    <property type="project" value="TreeGrafter"/>
</dbReference>
<keyword evidence="3" id="KW-0217">Developmental protein</keyword>
<dbReference type="InterPro" id="IPR015526">
    <property type="entry name" value="Frizzled/SFRP"/>
</dbReference>
<reference evidence="11" key="1">
    <citation type="submission" date="2018-11" db="EMBL/GenBank/DDBJ databases">
        <authorList>
            <consortium name="Pathogen Informatics"/>
        </authorList>
    </citation>
    <scope>NUCLEOTIDE SEQUENCE</scope>
</reference>
<feature type="transmembrane region" description="Helical" evidence="9">
    <location>
        <begin position="68"/>
        <end position="93"/>
    </location>
</feature>
<evidence type="ECO:0000259" key="10">
    <source>
        <dbReference type="PROSITE" id="PS50261"/>
    </source>
</evidence>
<dbReference type="GO" id="GO:0017147">
    <property type="term" value="F:Wnt-protein binding"/>
    <property type="evidence" value="ECO:0007669"/>
    <property type="project" value="TreeGrafter"/>
</dbReference>
<name>A0A3S5CI01_9PLAT</name>
<comment type="caution">
    <text evidence="11">The sequence shown here is derived from an EMBL/GenBank/DDBJ whole genome shotgun (WGS) entry which is preliminary data.</text>
</comment>
<evidence type="ECO:0000256" key="2">
    <source>
        <dbReference type="ARBA" id="ARBA00008077"/>
    </source>
</evidence>
<dbReference type="PRINTS" id="PR00489">
    <property type="entry name" value="FRIZZLED"/>
</dbReference>
<keyword evidence="12" id="KW-1185">Reference proteome</keyword>
<dbReference type="PANTHER" id="PTHR11309">
    <property type="entry name" value="FRIZZLED"/>
    <property type="match status" value="1"/>
</dbReference>
<keyword evidence="7" id="KW-0675">Receptor</keyword>
<evidence type="ECO:0000256" key="3">
    <source>
        <dbReference type="ARBA" id="ARBA00022473"/>
    </source>
</evidence>
<feature type="transmembrane region" description="Helical" evidence="9">
    <location>
        <begin position="194"/>
        <end position="214"/>
    </location>
</feature>
<dbReference type="Pfam" id="PF01534">
    <property type="entry name" value="Frizzled"/>
    <property type="match status" value="2"/>
</dbReference>
<dbReference type="InterPro" id="IPR000539">
    <property type="entry name" value="Frizzled/Smoothened_7TM"/>
</dbReference>
<comment type="similarity">
    <text evidence="2">Belongs to the G-protein coupled receptor Fz/Smo family.</text>
</comment>
<feature type="region of interest" description="Disordered" evidence="8">
    <location>
        <begin position="294"/>
        <end position="315"/>
    </location>
</feature>
<proteinExistence type="inferred from homology"/>
<evidence type="ECO:0000256" key="9">
    <source>
        <dbReference type="SAM" id="Phobius"/>
    </source>
</evidence>
<accession>A0A3S5CI01</accession>
<keyword evidence="4 9" id="KW-0812">Transmembrane</keyword>
<dbReference type="EMBL" id="CAAALY010007467">
    <property type="protein sequence ID" value="VEL09869.1"/>
    <property type="molecule type" value="Genomic_DNA"/>
</dbReference>
<keyword evidence="6 9" id="KW-0472">Membrane</keyword>
<organism evidence="11 12">
    <name type="scientific">Protopolystoma xenopodis</name>
    <dbReference type="NCBI Taxonomy" id="117903"/>
    <lineage>
        <taxon>Eukaryota</taxon>
        <taxon>Metazoa</taxon>
        <taxon>Spiralia</taxon>
        <taxon>Lophotrochozoa</taxon>
        <taxon>Platyhelminthes</taxon>
        <taxon>Monogenea</taxon>
        <taxon>Polyopisthocotylea</taxon>
        <taxon>Polystomatidea</taxon>
        <taxon>Polystomatidae</taxon>
        <taxon>Protopolystoma</taxon>
    </lineage>
</organism>
<dbReference type="Proteomes" id="UP000784294">
    <property type="component" value="Unassembled WGS sequence"/>
</dbReference>
<dbReference type="AlphaFoldDB" id="A0A3S5CI01"/>
<comment type="subcellular location">
    <subcellularLocation>
        <location evidence="1">Membrane</location>
        <topology evidence="1">Multi-pass membrane protein</topology>
    </subcellularLocation>
</comment>
<dbReference type="InterPro" id="IPR017981">
    <property type="entry name" value="GPCR_2-like_7TM"/>
</dbReference>
<feature type="domain" description="G-protein coupled receptors family 2 profile 2" evidence="10">
    <location>
        <begin position="1"/>
        <end position="221"/>
    </location>
</feature>
<feature type="compositionally biased region" description="Basic residues" evidence="8">
    <location>
        <begin position="294"/>
        <end position="303"/>
    </location>
</feature>
<dbReference type="OrthoDB" id="10053709at2759"/>
<dbReference type="SMART" id="SM01330">
    <property type="entry name" value="Frizzled"/>
    <property type="match status" value="1"/>
</dbReference>
<evidence type="ECO:0000256" key="5">
    <source>
        <dbReference type="ARBA" id="ARBA00022989"/>
    </source>
</evidence>